<keyword evidence="3" id="KW-1185">Reference proteome</keyword>
<name>A0AA38JJN3_9AGAR</name>
<protein>
    <submittedName>
        <fullName evidence="2">Uncharacterized protein</fullName>
    </submittedName>
</protein>
<accession>A0AA38JJN3</accession>
<evidence type="ECO:0000313" key="3">
    <source>
        <dbReference type="Proteomes" id="UP001176059"/>
    </source>
</evidence>
<dbReference type="AlphaFoldDB" id="A0AA38JJN3"/>
<comment type="caution">
    <text evidence="2">The sequence shown here is derived from an EMBL/GenBank/DDBJ whole genome shotgun (WGS) entry which is preliminary data.</text>
</comment>
<sequence length="62" mass="7193">MYTTVVCNSLLASAFFIAFPYFKLHPSTIRSSLFFFCVGLLHAAFLSYYDRVVYIVNPILFR</sequence>
<keyword evidence="1" id="KW-1133">Transmembrane helix</keyword>
<evidence type="ECO:0000256" key="1">
    <source>
        <dbReference type="SAM" id="Phobius"/>
    </source>
</evidence>
<proteinExistence type="predicted"/>
<dbReference type="Proteomes" id="UP001176059">
    <property type="component" value="Unassembled WGS sequence"/>
</dbReference>
<evidence type="ECO:0000313" key="2">
    <source>
        <dbReference type="EMBL" id="KAJ3721419.1"/>
    </source>
</evidence>
<feature type="transmembrane region" description="Helical" evidence="1">
    <location>
        <begin position="28"/>
        <end position="49"/>
    </location>
</feature>
<reference evidence="2" key="1">
    <citation type="submission" date="2022-08" db="EMBL/GenBank/DDBJ databases">
        <authorList>
            <consortium name="DOE Joint Genome Institute"/>
            <person name="Min B."/>
            <person name="Sierra-Patev S."/>
            <person name="Naranjo-Ortiz M."/>
            <person name="Looney B."/>
            <person name="Konkel Z."/>
            <person name="Slot J.C."/>
            <person name="Sakamoto Y."/>
            <person name="Steenwyk J.L."/>
            <person name="Rokas A."/>
            <person name="Carro J."/>
            <person name="Camarero S."/>
            <person name="Ferreira P."/>
            <person name="Molpeceres G."/>
            <person name="Ruiz-duenas F.J."/>
            <person name="Serrano A."/>
            <person name="Henrissat B."/>
            <person name="Drula E."/>
            <person name="Hughes K.W."/>
            <person name="Mata J.L."/>
            <person name="Ishikawa N.K."/>
            <person name="Vargas-Isla R."/>
            <person name="Ushijima S."/>
            <person name="Smith C.A."/>
            <person name="Ahrendt S."/>
            <person name="Andreopoulos W."/>
            <person name="He G."/>
            <person name="LaButti K."/>
            <person name="Lipzen A."/>
            <person name="Ng V."/>
            <person name="Riley R."/>
            <person name="Sandor L."/>
            <person name="Barry K."/>
            <person name="Martinez A.T."/>
            <person name="Xiao Y."/>
            <person name="Gibbons J.G."/>
            <person name="Terashima K."/>
            <person name="Hibbett D.S."/>
            <person name="Grigoriev I.V."/>
        </authorList>
    </citation>
    <scope>NUCLEOTIDE SEQUENCE</scope>
    <source>
        <strain evidence="2">ET3784</strain>
    </source>
</reference>
<dbReference type="EMBL" id="JANVFO010000058">
    <property type="protein sequence ID" value="KAJ3721419.1"/>
    <property type="molecule type" value="Genomic_DNA"/>
</dbReference>
<feature type="transmembrane region" description="Helical" evidence="1">
    <location>
        <begin position="5"/>
        <end position="22"/>
    </location>
</feature>
<keyword evidence="1" id="KW-0812">Transmembrane</keyword>
<keyword evidence="1" id="KW-0472">Membrane</keyword>
<gene>
    <name evidence="2" type="ORF">DFJ43DRAFT_1094253</name>
</gene>
<organism evidence="2 3">
    <name type="scientific">Lentinula guzmanii</name>
    <dbReference type="NCBI Taxonomy" id="2804957"/>
    <lineage>
        <taxon>Eukaryota</taxon>
        <taxon>Fungi</taxon>
        <taxon>Dikarya</taxon>
        <taxon>Basidiomycota</taxon>
        <taxon>Agaricomycotina</taxon>
        <taxon>Agaricomycetes</taxon>
        <taxon>Agaricomycetidae</taxon>
        <taxon>Agaricales</taxon>
        <taxon>Marasmiineae</taxon>
        <taxon>Omphalotaceae</taxon>
        <taxon>Lentinula</taxon>
    </lineage>
</organism>
<reference evidence="2" key="2">
    <citation type="journal article" date="2023" name="Proc. Natl. Acad. Sci. U.S.A.">
        <title>A global phylogenomic analysis of the shiitake genus Lentinula.</title>
        <authorList>
            <person name="Sierra-Patev S."/>
            <person name="Min B."/>
            <person name="Naranjo-Ortiz M."/>
            <person name="Looney B."/>
            <person name="Konkel Z."/>
            <person name="Slot J.C."/>
            <person name="Sakamoto Y."/>
            <person name="Steenwyk J.L."/>
            <person name="Rokas A."/>
            <person name="Carro J."/>
            <person name="Camarero S."/>
            <person name="Ferreira P."/>
            <person name="Molpeceres G."/>
            <person name="Ruiz-Duenas F.J."/>
            <person name="Serrano A."/>
            <person name="Henrissat B."/>
            <person name="Drula E."/>
            <person name="Hughes K.W."/>
            <person name="Mata J.L."/>
            <person name="Ishikawa N.K."/>
            <person name="Vargas-Isla R."/>
            <person name="Ushijima S."/>
            <person name="Smith C.A."/>
            <person name="Donoghue J."/>
            <person name="Ahrendt S."/>
            <person name="Andreopoulos W."/>
            <person name="He G."/>
            <person name="LaButti K."/>
            <person name="Lipzen A."/>
            <person name="Ng V."/>
            <person name="Riley R."/>
            <person name="Sandor L."/>
            <person name="Barry K."/>
            <person name="Martinez A.T."/>
            <person name="Xiao Y."/>
            <person name="Gibbons J.G."/>
            <person name="Terashima K."/>
            <person name="Grigoriev I.V."/>
            <person name="Hibbett D."/>
        </authorList>
    </citation>
    <scope>NUCLEOTIDE SEQUENCE</scope>
    <source>
        <strain evidence="2">ET3784</strain>
    </source>
</reference>